<feature type="transmembrane region" description="Helical" evidence="7">
    <location>
        <begin position="401"/>
        <end position="419"/>
    </location>
</feature>
<dbReference type="InterPro" id="IPR011701">
    <property type="entry name" value="MFS"/>
</dbReference>
<organism evidence="9 10">
    <name type="scientific">Bifiguratus adelaidae</name>
    <dbReference type="NCBI Taxonomy" id="1938954"/>
    <lineage>
        <taxon>Eukaryota</taxon>
        <taxon>Fungi</taxon>
        <taxon>Fungi incertae sedis</taxon>
        <taxon>Mucoromycota</taxon>
        <taxon>Mucoromycotina</taxon>
        <taxon>Endogonomycetes</taxon>
        <taxon>Endogonales</taxon>
        <taxon>Endogonales incertae sedis</taxon>
        <taxon>Bifiguratus</taxon>
    </lineage>
</organism>
<dbReference type="GO" id="GO:0005886">
    <property type="term" value="C:plasma membrane"/>
    <property type="evidence" value="ECO:0007669"/>
    <property type="project" value="TreeGrafter"/>
</dbReference>
<dbReference type="Gene3D" id="1.20.1720.10">
    <property type="entry name" value="Multidrug resistance protein D"/>
    <property type="match status" value="1"/>
</dbReference>
<evidence type="ECO:0000256" key="1">
    <source>
        <dbReference type="ARBA" id="ARBA00004141"/>
    </source>
</evidence>
<feature type="transmembrane region" description="Helical" evidence="7">
    <location>
        <begin position="343"/>
        <end position="364"/>
    </location>
</feature>
<dbReference type="Gene3D" id="1.20.1250.20">
    <property type="entry name" value="MFS general substrate transporter like domains"/>
    <property type="match status" value="1"/>
</dbReference>
<dbReference type="EMBL" id="MVBO01000082">
    <property type="protein sequence ID" value="OZJ03507.1"/>
    <property type="molecule type" value="Genomic_DNA"/>
</dbReference>
<evidence type="ECO:0000259" key="8">
    <source>
        <dbReference type="PROSITE" id="PS50850"/>
    </source>
</evidence>
<feature type="domain" description="Major facilitator superfamily (MFS) profile" evidence="8">
    <location>
        <begin position="65"/>
        <end position="516"/>
    </location>
</feature>
<evidence type="ECO:0000313" key="10">
    <source>
        <dbReference type="Proteomes" id="UP000242875"/>
    </source>
</evidence>
<keyword evidence="5 7" id="KW-0472">Membrane</keyword>
<feature type="transmembrane region" description="Helical" evidence="7">
    <location>
        <begin position="306"/>
        <end position="323"/>
    </location>
</feature>
<name>A0A261XYR2_9FUNG</name>
<dbReference type="GO" id="GO:0022857">
    <property type="term" value="F:transmembrane transporter activity"/>
    <property type="evidence" value="ECO:0007669"/>
    <property type="project" value="InterPro"/>
</dbReference>
<evidence type="ECO:0000256" key="5">
    <source>
        <dbReference type="ARBA" id="ARBA00023136"/>
    </source>
</evidence>
<dbReference type="CDD" id="cd17323">
    <property type="entry name" value="MFS_Tpo1_MDR_like"/>
    <property type="match status" value="1"/>
</dbReference>
<dbReference type="Pfam" id="PF07690">
    <property type="entry name" value="MFS_1"/>
    <property type="match status" value="1"/>
</dbReference>
<feature type="transmembrane region" description="Helical" evidence="7">
    <location>
        <begin position="220"/>
        <end position="239"/>
    </location>
</feature>
<evidence type="ECO:0000256" key="7">
    <source>
        <dbReference type="SAM" id="Phobius"/>
    </source>
</evidence>
<comment type="subcellular location">
    <subcellularLocation>
        <location evidence="1">Membrane</location>
        <topology evidence="1">Multi-pass membrane protein</topology>
    </subcellularLocation>
</comment>
<dbReference type="PANTHER" id="PTHR23502:SF51">
    <property type="entry name" value="QUINIDINE RESISTANCE PROTEIN 1-RELATED"/>
    <property type="match status" value="1"/>
</dbReference>
<evidence type="ECO:0000313" key="9">
    <source>
        <dbReference type="EMBL" id="OZJ03507.1"/>
    </source>
</evidence>
<feature type="transmembrane region" description="Helical" evidence="7">
    <location>
        <begin position="156"/>
        <end position="177"/>
    </location>
</feature>
<dbReference type="OrthoDB" id="440553at2759"/>
<dbReference type="PROSITE" id="PS50850">
    <property type="entry name" value="MFS"/>
    <property type="match status" value="1"/>
</dbReference>
<dbReference type="InterPro" id="IPR020846">
    <property type="entry name" value="MFS_dom"/>
</dbReference>
<comment type="caution">
    <text evidence="9">The sequence shown here is derived from an EMBL/GenBank/DDBJ whole genome shotgun (WGS) entry which is preliminary data.</text>
</comment>
<sequence>MSSKSVEAIQYSDNTVIEKSTPDTMSNEATQNQGSARPTESIPTEPIELVQEAYSIFTPTQKRMIVCLVSLAGVFSPLSANIYFPALNAVQADLGVTAEMVNLTIFSYLIFQAVSPSMWGSLADVWGRRPIYICCFVIYIGACVGLALVPNYGGLLILRMVQAFGGSSVIAIGSGTIGDIATRNERGGYMGLFGLGPTFGPILGPVIGGALAQTLGWRSIFWLLAIASFVVLIPMVLFLPETLRSLIGNGSGYANPTLSQFYKKHHQPEKWALAHSTATTSTGPKNRSRSYPNPLKSLLLLFEKDVALVVFYLALVYAVFYAMQSSVSLLFATIYGLNDLEIGLTFIASGVGCMVGTFATGKIMDRDYRVILRPLEANAPEVKDRGKLDPSFPIEAARMRSTWICMIILYICVILYGWMLEMRVHLAVPLVLQAIMGYCTTAIFNAISTLLVDLFPGSSASVSATNNLARCTLGAVATVVVQPAIDGIGVGWAFTVFGIIIVVATVLPFLEYKLGLRF</sequence>
<reference evidence="9 10" key="1">
    <citation type="journal article" date="2017" name="Mycologia">
        <title>Bifiguratus adelaidae, gen. et sp. nov., a new member of Mucoromycotina in endophytic and soil-dwelling habitats.</title>
        <authorList>
            <person name="Torres-Cruz T.J."/>
            <person name="Billingsley Tobias T.L."/>
            <person name="Almatruk M."/>
            <person name="Hesse C."/>
            <person name="Kuske C.R."/>
            <person name="Desiro A."/>
            <person name="Benucci G.M."/>
            <person name="Bonito G."/>
            <person name="Stajich J.E."/>
            <person name="Dunlap C."/>
            <person name="Arnold A.E."/>
            <person name="Porras-Alfaro A."/>
        </authorList>
    </citation>
    <scope>NUCLEOTIDE SEQUENCE [LARGE SCALE GENOMIC DNA]</scope>
    <source>
        <strain evidence="9 10">AZ0501</strain>
    </source>
</reference>
<evidence type="ECO:0000256" key="6">
    <source>
        <dbReference type="SAM" id="MobiDB-lite"/>
    </source>
</evidence>
<protein>
    <recommendedName>
        <fullName evidence="8">Major facilitator superfamily (MFS) profile domain-containing protein</fullName>
    </recommendedName>
</protein>
<feature type="transmembrane region" description="Helical" evidence="7">
    <location>
        <begin position="131"/>
        <end position="150"/>
    </location>
</feature>
<keyword evidence="10" id="KW-1185">Reference proteome</keyword>
<dbReference type="SUPFAM" id="SSF103473">
    <property type="entry name" value="MFS general substrate transporter"/>
    <property type="match status" value="1"/>
</dbReference>
<dbReference type="AlphaFoldDB" id="A0A261XYR2"/>
<feature type="transmembrane region" description="Helical" evidence="7">
    <location>
        <begin position="491"/>
        <end position="510"/>
    </location>
</feature>
<accession>A0A261XYR2</accession>
<feature type="region of interest" description="Disordered" evidence="6">
    <location>
        <begin position="1"/>
        <end position="42"/>
    </location>
</feature>
<keyword evidence="2" id="KW-0813">Transport</keyword>
<evidence type="ECO:0000256" key="4">
    <source>
        <dbReference type="ARBA" id="ARBA00022989"/>
    </source>
</evidence>
<proteinExistence type="predicted"/>
<feature type="transmembrane region" description="Helical" evidence="7">
    <location>
        <begin position="64"/>
        <end position="84"/>
    </location>
</feature>
<gene>
    <name evidence="9" type="ORF">BZG36_05050</name>
</gene>
<feature type="transmembrane region" description="Helical" evidence="7">
    <location>
        <begin position="431"/>
        <end position="455"/>
    </location>
</feature>
<feature type="transmembrane region" description="Helical" evidence="7">
    <location>
        <begin position="189"/>
        <end position="208"/>
    </location>
</feature>
<keyword evidence="3 7" id="KW-0812">Transmembrane</keyword>
<dbReference type="PANTHER" id="PTHR23502">
    <property type="entry name" value="MAJOR FACILITATOR SUPERFAMILY"/>
    <property type="match status" value="1"/>
</dbReference>
<evidence type="ECO:0000256" key="2">
    <source>
        <dbReference type="ARBA" id="ARBA00022448"/>
    </source>
</evidence>
<dbReference type="FunFam" id="1.20.1720.10:FF:000009">
    <property type="entry name" value="MFS multidrug transporter"/>
    <property type="match status" value="1"/>
</dbReference>
<evidence type="ECO:0000256" key="3">
    <source>
        <dbReference type="ARBA" id="ARBA00022692"/>
    </source>
</evidence>
<keyword evidence="4 7" id="KW-1133">Transmembrane helix</keyword>
<dbReference type="Proteomes" id="UP000242875">
    <property type="component" value="Unassembled WGS sequence"/>
</dbReference>
<dbReference type="InterPro" id="IPR036259">
    <property type="entry name" value="MFS_trans_sf"/>
</dbReference>